<name>D7FK68_ECTSI</name>
<organism evidence="2 3">
    <name type="scientific">Ectocarpus siliculosus</name>
    <name type="common">Brown alga</name>
    <name type="synonym">Conferva siliculosa</name>
    <dbReference type="NCBI Taxonomy" id="2880"/>
    <lineage>
        <taxon>Eukaryota</taxon>
        <taxon>Sar</taxon>
        <taxon>Stramenopiles</taxon>
        <taxon>Ochrophyta</taxon>
        <taxon>PX clade</taxon>
        <taxon>Phaeophyceae</taxon>
        <taxon>Ectocarpales</taxon>
        <taxon>Ectocarpaceae</taxon>
        <taxon>Ectocarpus</taxon>
    </lineage>
</organism>
<dbReference type="Proteomes" id="UP000002630">
    <property type="component" value="Unassembled WGS sequence"/>
</dbReference>
<protein>
    <submittedName>
        <fullName evidence="2">Uncharacterized protein</fullName>
    </submittedName>
</protein>
<proteinExistence type="predicted"/>
<dbReference type="InParanoid" id="D7FK68"/>
<keyword evidence="3" id="KW-1185">Reference proteome</keyword>
<gene>
    <name evidence="2" type="ORF">Esi_1414_0001</name>
</gene>
<reference evidence="2 3" key="1">
    <citation type="journal article" date="2010" name="Nature">
        <title>The Ectocarpus genome and the independent evolution of multicellularity in brown algae.</title>
        <authorList>
            <person name="Cock J.M."/>
            <person name="Sterck L."/>
            <person name="Rouze P."/>
            <person name="Scornet D."/>
            <person name="Allen A.E."/>
            <person name="Amoutzias G."/>
            <person name="Anthouard V."/>
            <person name="Artiguenave F."/>
            <person name="Aury J.M."/>
            <person name="Badger J.H."/>
            <person name="Beszteri B."/>
            <person name="Billiau K."/>
            <person name="Bonnet E."/>
            <person name="Bothwell J.H."/>
            <person name="Bowler C."/>
            <person name="Boyen C."/>
            <person name="Brownlee C."/>
            <person name="Carrano C.J."/>
            <person name="Charrier B."/>
            <person name="Cho G.Y."/>
            <person name="Coelho S.M."/>
            <person name="Collen J."/>
            <person name="Corre E."/>
            <person name="Da Silva C."/>
            <person name="Delage L."/>
            <person name="Delaroque N."/>
            <person name="Dittami S.M."/>
            <person name="Doulbeau S."/>
            <person name="Elias M."/>
            <person name="Farnham G."/>
            <person name="Gachon C.M."/>
            <person name="Gschloessl B."/>
            <person name="Heesch S."/>
            <person name="Jabbari K."/>
            <person name="Jubin C."/>
            <person name="Kawai H."/>
            <person name="Kimura K."/>
            <person name="Kloareg B."/>
            <person name="Kupper F.C."/>
            <person name="Lang D."/>
            <person name="Le Bail A."/>
            <person name="Leblanc C."/>
            <person name="Lerouge P."/>
            <person name="Lohr M."/>
            <person name="Lopez P.J."/>
            <person name="Martens C."/>
            <person name="Maumus F."/>
            <person name="Michel G."/>
            <person name="Miranda-Saavedra D."/>
            <person name="Morales J."/>
            <person name="Moreau H."/>
            <person name="Motomura T."/>
            <person name="Nagasato C."/>
            <person name="Napoli C.A."/>
            <person name="Nelson D.R."/>
            <person name="Nyvall-Collen P."/>
            <person name="Peters A.F."/>
            <person name="Pommier C."/>
            <person name="Potin P."/>
            <person name="Poulain J."/>
            <person name="Quesneville H."/>
            <person name="Read B."/>
            <person name="Rensing S.A."/>
            <person name="Ritter A."/>
            <person name="Rousvoal S."/>
            <person name="Samanta M."/>
            <person name="Samson G."/>
            <person name="Schroeder D.C."/>
            <person name="Segurens B."/>
            <person name="Strittmatter M."/>
            <person name="Tonon T."/>
            <person name="Tregear J.W."/>
            <person name="Valentin K."/>
            <person name="von Dassow P."/>
            <person name="Yamagishi T."/>
            <person name="Van de Peer Y."/>
            <person name="Wincker P."/>
        </authorList>
    </citation>
    <scope>NUCLEOTIDE SEQUENCE [LARGE SCALE GENOMIC DNA]</scope>
    <source>
        <strain evidence="3">Ec32 / CCAP1310/4</strain>
    </source>
</reference>
<accession>D7FK68</accession>
<dbReference type="EMBL" id="FN649760">
    <property type="protein sequence ID" value="CBJ34200.1"/>
    <property type="molecule type" value="Genomic_DNA"/>
</dbReference>
<sequence>MKIMLNKPHSGEEQADFISTFGFIQPQNTMSGPVGNAVHKEWSQAEEPPPTTVDGISRRTCTY</sequence>
<evidence type="ECO:0000256" key="1">
    <source>
        <dbReference type="SAM" id="MobiDB-lite"/>
    </source>
</evidence>
<evidence type="ECO:0000313" key="3">
    <source>
        <dbReference type="Proteomes" id="UP000002630"/>
    </source>
</evidence>
<feature type="region of interest" description="Disordered" evidence="1">
    <location>
        <begin position="41"/>
        <end position="63"/>
    </location>
</feature>
<evidence type="ECO:0000313" key="2">
    <source>
        <dbReference type="EMBL" id="CBJ34200.1"/>
    </source>
</evidence>
<dbReference type="AlphaFoldDB" id="D7FK68"/>